<keyword evidence="1" id="KW-1133">Transmembrane helix</keyword>
<keyword evidence="3" id="KW-1185">Reference proteome</keyword>
<dbReference type="RefSeq" id="WP_378408611.1">
    <property type="nucleotide sequence ID" value="NZ_JBHTCS010000026.1"/>
</dbReference>
<dbReference type="Proteomes" id="UP001596484">
    <property type="component" value="Unassembled WGS sequence"/>
</dbReference>
<keyword evidence="1" id="KW-0472">Membrane</keyword>
<organism evidence="2 3">
    <name type="scientific">Rhodococcus daqingensis</name>
    <dbReference type="NCBI Taxonomy" id="2479363"/>
    <lineage>
        <taxon>Bacteria</taxon>
        <taxon>Bacillati</taxon>
        <taxon>Actinomycetota</taxon>
        <taxon>Actinomycetes</taxon>
        <taxon>Mycobacteriales</taxon>
        <taxon>Nocardiaceae</taxon>
        <taxon>Rhodococcus</taxon>
    </lineage>
</organism>
<protein>
    <recommendedName>
        <fullName evidence="4">Holin</fullName>
    </recommendedName>
</protein>
<evidence type="ECO:0000256" key="1">
    <source>
        <dbReference type="SAM" id="Phobius"/>
    </source>
</evidence>
<evidence type="ECO:0000313" key="2">
    <source>
        <dbReference type="EMBL" id="MFC7450559.1"/>
    </source>
</evidence>
<proteinExistence type="predicted"/>
<comment type="caution">
    <text evidence="2">The sequence shown here is derived from an EMBL/GenBank/DDBJ whole genome shotgun (WGS) entry which is preliminary data.</text>
</comment>
<name>A0ABW2S463_9NOCA</name>
<reference evidence="3" key="1">
    <citation type="journal article" date="2019" name="Int. J. Syst. Evol. Microbiol.">
        <title>The Global Catalogue of Microorganisms (GCM) 10K type strain sequencing project: providing services to taxonomists for standard genome sequencing and annotation.</title>
        <authorList>
            <consortium name="The Broad Institute Genomics Platform"/>
            <consortium name="The Broad Institute Genome Sequencing Center for Infectious Disease"/>
            <person name="Wu L."/>
            <person name="Ma J."/>
        </authorList>
    </citation>
    <scope>NUCLEOTIDE SEQUENCE [LARGE SCALE GENOMIC DNA]</scope>
    <source>
        <strain evidence="3">ICMP 19430</strain>
    </source>
</reference>
<accession>A0ABW2S463</accession>
<evidence type="ECO:0008006" key="4">
    <source>
        <dbReference type="Google" id="ProtNLM"/>
    </source>
</evidence>
<evidence type="ECO:0000313" key="3">
    <source>
        <dbReference type="Proteomes" id="UP001596484"/>
    </source>
</evidence>
<sequence length="107" mass="11228">MITNENARKWIYIAQTVLGTVLLVLVGLQVIDQDTSTAVAQAIGGVVLMLTGELARRNVGPRPATISPDGVQVITDALAEHAQRAIGSGAAAVDEARAELERRLGRG</sequence>
<feature type="transmembrane region" description="Helical" evidence="1">
    <location>
        <begin position="12"/>
        <end position="31"/>
    </location>
</feature>
<dbReference type="EMBL" id="JBHTCS010000026">
    <property type="protein sequence ID" value="MFC7450559.1"/>
    <property type="molecule type" value="Genomic_DNA"/>
</dbReference>
<gene>
    <name evidence="2" type="ORF">ACFQS9_21915</name>
</gene>
<keyword evidence="1" id="KW-0812">Transmembrane</keyword>